<feature type="compositionally biased region" description="Gly residues" evidence="1">
    <location>
        <begin position="28"/>
        <end position="38"/>
    </location>
</feature>
<protein>
    <recommendedName>
        <fullName evidence="4">DUF4355 domain-containing protein</fullName>
    </recommendedName>
</protein>
<dbReference type="AlphaFoldDB" id="A0A2A3TTP0"/>
<comment type="caution">
    <text evidence="2">The sequence shown here is derived from an EMBL/GenBank/DDBJ whole genome shotgun (WGS) entry which is preliminary data.</text>
</comment>
<feature type="compositionally biased region" description="Basic and acidic residues" evidence="1">
    <location>
        <begin position="213"/>
        <end position="223"/>
    </location>
</feature>
<dbReference type="InterPro" id="IPR025580">
    <property type="entry name" value="Gp46"/>
</dbReference>
<gene>
    <name evidence="2" type="ORF">CNR29_05155</name>
</gene>
<organism evidence="2 3">
    <name type="scientific">Levilactobacillus brevis</name>
    <name type="common">Lactobacillus brevis</name>
    <dbReference type="NCBI Taxonomy" id="1580"/>
    <lineage>
        <taxon>Bacteria</taxon>
        <taxon>Bacillati</taxon>
        <taxon>Bacillota</taxon>
        <taxon>Bacilli</taxon>
        <taxon>Lactobacillales</taxon>
        <taxon>Lactobacillaceae</taxon>
        <taxon>Levilactobacillus</taxon>
    </lineage>
</organism>
<evidence type="ECO:0000313" key="2">
    <source>
        <dbReference type="EMBL" id="PBQ23423.1"/>
    </source>
</evidence>
<name>A0A2A3TTP0_LEVBR</name>
<proteinExistence type="predicted"/>
<evidence type="ECO:0008006" key="4">
    <source>
        <dbReference type="Google" id="ProtNLM"/>
    </source>
</evidence>
<accession>A0A2A3TTP0</accession>
<feature type="compositionally biased region" description="Gly residues" evidence="1">
    <location>
        <begin position="48"/>
        <end position="60"/>
    </location>
</feature>
<reference evidence="2 3" key="1">
    <citation type="submission" date="2017-09" db="EMBL/GenBank/DDBJ databases">
        <title>Genome sequence of Lactobacillus brevis D7.</title>
        <authorList>
            <person name="Kwon M.-S."/>
            <person name="Lim S.K."/>
            <person name="Choi H.-J."/>
        </authorList>
    </citation>
    <scope>NUCLEOTIDE SEQUENCE [LARGE SCALE GENOMIC DNA]</scope>
    <source>
        <strain evidence="2 3">D7</strain>
    </source>
</reference>
<sequence length="223" mass="23795">MKGVLPMKKFDLMPLNLQFFAEPDDSGGDGSGTGGNGPQDGQAQDNSGGQGEGNQGGGPKPKGDEPKYTDEQVNEIINKKFAKWQTEQAAKVEEAKKLADMNASQKKDYELEKANKAAAEAKAQVARYEMTATARKMASDADMTLTDEDLDHLVTEDADSTKANMDWLNGLKTRISAGVKAEFLKGNPPKAGGEPLGGKTGTYGAQLAKQSGSKKDPYFKTTN</sequence>
<dbReference type="EMBL" id="NVYO01000001">
    <property type="protein sequence ID" value="PBQ23423.1"/>
    <property type="molecule type" value="Genomic_DNA"/>
</dbReference>
<evidence type="ECO:0000256" key="1">
    <source>
        <dbReference type="SAM" id="MobiDB-lite"/>
    </source>
</evidence>
<feature type="compositionally biased region" description="Basic and acidic residues" evidence="1">
    <location>
        <begin position="61"/>
        <end position="70"/>
    </location>
</feature>
<dbReference type="Pfam" id="PF14265">
    <property type="entry name" value="DUF4355"/>
    <property type="match status" value="1"/>
</dbReference>
<feature type="region of interest" description="Disordered" evidence="1">
    <location>
        <begin position="20"/>
        <end position="72"/>
    </location>
</feature>
<feature type="region of interest" description="Disordered" evidence="1">
    <location>
        <begin position="184"/>
        <end position="223"/>
    </location>
</feature>
<dbReference type="Proteomes" id="UP000217918">
    <property type="component" value="Unassembled WGS sequence"/>
</dbReference>
<evidence type="ECO:0000313" key="3">
    <source>
        <dbReference type="Proteomes" id="UP000217918"/>
    </source>
</evidence>